<dbReference type="PANTHER" id="PTHR33678">
    <property type="entry name" value="BLL1576 PROTEIN"/>
    <property type="match status" value="1"/>
</dbReference>
<dbReference type="EMBL" id="NRSG01000146">
    <property type="protein sequence ID" value="MBK1660095.1"/>
    <property type="molecule type" value="Genomic_DNA"/>
</dbReference>
<dbReference type="PANTHER" id="PTHR33678:SF1">
    <property type="entry name" value="BLL1576 PROTEIN"/>
    <property type="match status" value="1"/>
</dbReference>
<gene>
    <name evidence="7" type="ORF">CKO45_17835</name>
</gene>
<name>A0ABS1D0H8_9PROT</name>
<dbReference type="InterPro" id="IPR004291">
    <property type="entry name" value="Transposase_IS66_central"/>
</dbReference>
<proteinExistence type="predicted"/>
<feature type="coiled-coil region" evidence="1">
    <location>
        <begin position="25"/>
        <end position="71"/>
    </location>
</feature>
<dbReference type="InterPro" id="IPR024463">
    <property type="entry name" value="Transposase_TnpC_homeodom"/>
</dbReference>
<accession>A0ABS1D0H8</accession>
<protein>
    <submittedName>
        <fullName evidence="7">IS66 family transposase</fullName>
    </submittedName>
</protein>
<dbReference type="Pfam" id="PF13005">
    <property type="entry name" value="zf-IS66"/>
    <property type="match status" value="1"/>
</dbReference>
<keyword evidence="1" id="KW-0175">Coiled coil</keyword>
<feature type="domain" description="Transposase TnpC homeodomain" evidence="5">
    <location>
        <begin position="34"/>
        <end position="112"/>
    </location>
</feature>
<keyword evidence="8" id="KW-1185">Reference proteome</keyword>
<evidence type="ECO:0000259" key="6">
    <source>
        <dbReference type="Pfam" id="PF13817"/>
    </source>
</evidence>
<dbReference type="RefSeq" id="WP_133221502.1">
    <property type="nucleotide sequence ID" value="NZ_NRSG01000146.1"/>
</dbReference>
<feature type="domain" description="Transposase IS66 C-terminal" evidence="6">
    <location>
        <begin position="470"/>
        <end position="507"/>
    </location>
</feature>
<evidence type="ECO:0000259" key="3">
    <source>
        <dbReference type="Pfam" id="PF03050"/>
    </source>
</evidence>
<dbReference type="Pfam" id="PF13007">
    <property type="entry name" value="LZ_Tnp_IS66"/>
    <property type="match status" value="1"/>
</dbReference>
<dbReference type="InterPro" id="IPR039552">
    <property type="entry name" value="IS66_C"/>
</dbReference>
<feature type="domain" description="Transposase IS66 zinc-finger binding" evidence="4">
    <location>
        <begin position="120"/>
        <end position="163"/>
    </location>
</feature>
<sequence>MAMIAALRGELAEERTARRIAELGLQAKTLEAERLRVQIARLRHERFGRSSERLAGEVEQLELRLDEVLADIAASSGADDAEDDIASAKAPEEKAPRRGRKPLPEGLPRRNVEHLPAEGCTCQSCGGALRKVGEDVTEILEYRPGQFEVVRHVRPAFSCRTCEAMTQAPMPSTPIERGRPGPGLLAHVMVSKYCDHIPLYRQSEIYARDGLDLPRGLLAGWVGRSAALAEPMAAYIGRHALAGPRVHADDTPMPMLSPGKGRTQAARFWAYLRDDRPFGGTDPPAVFYEFTPDRKGEHPQRRLRDFRGILQADAYAGFNPLYESGRVVEAACWTHARRYFHDELLANDSPIAREAIERMQPLFAVEAEIHGQPPEARLAARQARSAPVMAGLHVWLEATLRRVSGKSDLAKAIRYTLVQWGALTTVLRDGRACLHNNAAERRMRPLALGRKNYLFAGSLEGGRRAAIIYTLVGTAELNGWDPQAYLRVLLDRIADYPINQIGELEPWNLRPDDA</sequence>
<evidence type="ECO:0000256" key="2">
    <source>
        <dbReference type="SAM" id="MobiDB-lite"/>
    </source>
</evidence>
<dbReference type="NCBIfam" id="NF033517">
    <property type="entry name" value="transpos_IS66"/>
    <property type="match status" value="1"/>
</dbReference>
<evidence type="ECO:0000259" key="4">
    <source>
        <dbReference type="Pfam" id="PF13005"/>
    </source>
</evidence>
<dbReference type="InterPro" id="IPR052344">
    <property type="entry name" value="Transposase-related"/>
</dbReference>
<reference evidence="7 8" key="1">
    <citation type="journal article" date="2020" name="Microorganisms">
        <title>Osmotic Adaptation and Compatible Solute Biosynthesis of Phototrophic Bacteria as Revealed from Genome Analyses.</title>
        <authorList>
            <person name="Imhoff J.F."/>
            <person name="Rahn T."/>
            <person name="Kunzel S."/>
            <person name="Keller A."/>
            <person name="Neulinger S.C."/>
        </authorList>
    </citation>
    <scope>NUCLEOTIDE SEQUENCE [LARGE SCALE GENOMIC DNA]</scope>
    <source>
        <strain evidence="7 8">DSM 15382</strain>
    </source>
</reference>
<dbReference type="InterPro" id="IPR024474">
    <property type="entry name" value="Znf_dom_IS66"/>
</dbReference>
<dbReference type="Pfam" id="PF03050">
    <property type="entry name" value="DDE_Tnp_IS66"/>
    <property type="match status" value="1"/>
</dbReference>
<organism evidence="7 8">
    <name type="scientific">Paracraurococcus ruber</name>
    <dbReference type="NCBI Taxonomy" id="77675"/>
    <lineage>
        <taxon>Bacteria</taxon>
        <taxon>Pseudomonadati</taxon>
        <taxon>Pseudomonadota</taxon>
        <taxon>Alphaproteobacteria</taxon>
        <taxon>Acetobacterales</taxon>
        <taxon>Roseomonadaceae</taxon>
        <taxon>Paracraurococcus</taxon>
    </lineage>
</organism>
<evidence type="ECO:0000313" key="7">
    <source>
        <dbReference type="EMBL" id="MBK1660095.1"/>
    </source>
</evidence>
<evidence type="ECO:0000256" key="1">
    <source>
        <dbReference type="SAM" id="Coils"/>
    </source>
</evidence>
<feature type="region of interest" description="Disordered" evidence="2">
    <location>
        <begin position="79"/>
        <end position="111"/>
    </location>
</feature>
<feature type="domain" description="Transposase IS66 central" evidence="3">
    <location>
        <begin position="178"/>
        <end position="463"/>
    </location>
</feature>
<dbReference type="Pfam" id="PF13817">
    <property type="entry name" value="DDE_Tnp_IS66_C"/>
    <property type="match status" value="1"/>
</dbReference>
<evidence type="ECO:0000259" key="5">
    <source>
        <dbReference type="Pfam" id="PF13007"/>
    </source>
</evidence>
<evidence type="ECO:0000313" key="8">
    <source>
        <dbReference type="Proteomes" id="UP000697995"/>
    </source>
</evidence>
<dbReference type="Proteomes" id="UP000697995">
    <property type="component" value="Unassembled WGS sequence"/>
</dbReference>
<comment type="caution">
    <text evidence="7">The sequence shown here is derived from an EMBL/GenBank/DDBJ whole genome shotgun (WGS) entry which is preliminary data.</text>
</comment>